<proteinExistence type="predicted"/>
<evidence type="ECO:0000313" key="1">
    <source>
        <dbReference type="EMBL" id="KAH7095958.1"/>
    </source>
</evidence>
<evidence type="ECO:0000313" key="2">
    <source>
        <dbReference type="Proteomes" id="UP000813461"/>
    </source>
</evidence>
<accession>A0A8K0RMM6</accession>
<protein>
    <submittedName>
        <fullName evidence="1">Uncharacterized protein</fullName>
    </submittedName>
</protein>
<dbReference type="AlphaFoldDB" id="A0A8K0RMM6"/>
<dbReference type="EMBL" id="JAGMVJ010000001">
    <property type="protein sequence ID" value="KAH7095958.1"/>
    <property type="molecule type" value="Genomic_DNA"/>
</dbReference>
<dbReference type="Proteomes" id="UP000813461">
    <property type="component" value="Unassembled WGS sequence"/>
</dbReference>
<organism evidence="1 2">
    <name type="scientific">Paraphoma chrysanthemicola</name>
    <dbReference type="NCBI Taxonomy" id="798071"/>
    <lineage>
        <taxon>Eukaryota</taxon>
        <taxon>Fungi</taxon>
        <taxon>Dikarya</taxon>
        <taxon>Ascomycota</taxon>
        <taxon>Pezizomycotina</taxon>
        <taxon>Dothideomycetes</taxon>
        <taxon>Pleosporomycetidae</taxon>
        <taxon>Pleosporales</taxon>
        <taxon>Pleosporineae</taxon>
        <taxon>Phaeosphaeriaceae</taxon>
        <taxon>Paraphoma</taxon>
    </lineage>
</organism>
<name>A0A8K0RMM6_9PLEO</name>
<keyword evidence="2" id="KW-1185">Reference proteome</keyword>
<dbReference type="OrthoDB" id="3799479at2759"/>
<comment type="caution">
    <text evidence="1">The sequence shown here is derived from an EMBL/GenBank/DDBJ whole genome shotgun (WGS) entry which is preliminary data.</text>
</comment>
<reference evidence="1" key="1">
    <citation type="journal article" date="2021" name="Nat. Commun.">
        <title>Genetic determinants of endophytism in the Arabidopsis root mycobiome.</title>
        <authorList>
            <person name="Mesny F."/>
            <person name="Miyauchi S."/>
            <person name="Thiergart T."/>
            <person name="Pickel B."/>
            <person name="Atanasova L."/>
            <person name="Karlsson M."/>
            <person name="Huettel B."/>
            <person name="Barry K.W."/>
            <person name="Haridas S."/>
            <person name="Chen C."/>
            <person name="Bauer D."/>
            <person name="Andreopoulos W."/>
            <person name="Pangilinan J."/>
            <person name="LaButti K."/>
            <person name="Riley R."/>
            <person name="Lipzen A."/>
            <person name="Clum A."/>
            <person name="Drula E."/>
            <person name="Henrissat B."/>
            <person name="Kohler A."/>
            <person name="Grigoriev I.V."/>
            <person name="Martin F.M."/>
            <person name="Hacquard S."/>
        </authorList>
    </citation>
    <scope>NUCLEOTIDE SEQUENCE</scope>
    <source>
        <strain evidence="1">MPI-SDFR-AT-0120</strain>
    </source>
</reference>
<sequence length="285" mass="32387">MSYKPNNYDSGIQHLEKAVFTFNNSARKFRDSELTSVVASIRGQITIKQQHWRLPETKQCQDALEILKRWTRAERRPRTLLMDTEYGQMLERTVSGFQICVKTYRSAEPLVASNIHYPGESLDGEFLKRASIVCRLKIRKIHSGNTTNGQTISQLRQSLLEAGITIEEYAALSWSATADMNILWRILEGCEDLAPMKDTWKMSCASGGFYNDKLRVIFQPVNVLQLLRDMLDVGDEPFSYGLGAAHQSLFPNATHRPDHTALNDVIAMEDVMREMLAQAERLGSN</sequence>
<gene>
    <name evidence="1" type="ORF">FB567DRAFT_587243</name>
</gene>